<feature type="region of interest" description="Disordered" evidence="3">
    <location>
        <begin position="95"/>
        <end position="118"/>
    </location>
</feature>
<dbReference type="GO" id="GO:0032422">
    <property type="term" value="F:purine-rich negative regulatory element binding"/>
    <property type="evidence" value="ECO:0007669"/>
    <property type="project" value="InterPro"/>
</dbReference>
<comment type="caution">
    <text evidence="4">The sequence shown here is derived from an EMBL/GenBank/DDBJ whole genome shotgun (WGS) entry which is preliminary data.</text>
</comment>
<accession>A0A9D9HL52</accession>
<gene>
    <name evidence="4" type="ORF">IAC08_05450</name>
</gene>
<organism evidence="4 5">
    <name type="scientific">Candidatus Cryptobacteroides intestinigallinarum</name>
    <dbReference type="NCBI Taxonomy" id="2840767"/>
    <lineage>
        <taxon>Bacteria</taxon>
        <taxon>Pseudomonadati</taxon>
        <taxon>Bacteroidota</taxon>
        <taxon>Bacteroidia</taxon>
        <taxon>Bacteroidales</taxon>
        <taxon>Candidatus Cryptobacteroides</taxon>
    </lineage>
</organism>
<dbReference type="GO" id="GO:0000977">
    <property type="term" value="F:RNA polymerase II transcription regulatory region sequence-specific DNA binding"/>
    <property type="evidence" value="ECO:0007669"/>
    <property type="project" value="InterPro"/>
</dbReference>
<reference evidence="4" key="1">
    <citation type="submission" date="2020-10" db="EMBL/GenBank/DDBJ databases">
        <authorList>
            <person name="Gilroy R."/>
        </authorList>
    </citation>
    <scope>NUCLEOTIDE SEQUENCE</scope>
    <source>
        <strain evidence="4">B1-3475</strain>
    </source>
</reference>
<keyword evidence="2" id="KW-0238">DNA-binding</keyword>
<feature type="compositionally biased region" description="Basic and acidic residues" evidence="3">
    <location>
        <begin position="98"/>
        <end position="107"/>
    </location>
</feature>
<proteinExistence type="inferred from homology"/>
<reference evidence="4" key="2">
    <citation type="journal article" date="2021" name="PeerJ">
        <title>Extensive microbial diversity within the chicken gut microbiome revealed by metagenomics and culture.</title>
        <authorList>
            <person name="Gilroy R."/>
            <person name="Ravi A."/>
            <person name="Getino M."/>
            <person name="Pursley I."/>
            <person name="Horton D.L."/>
            <person name="Alikhan N.F."/>
            <person name="Baker D."/>
            <person name="Gharbi K."/>
            <person name="Hall N."/>
            <person name="Watson M."/>
            <person name="Adriaenssens E.M."/>
            <person name="Foster-Nyarko E."/>
            <person name="Jarju S."/>
            <person name="Secka A."/>
            <person name="Antonio M."/>
            <person name="Oren A."/>
            <person name="Chaudhuri R.R."/>
            <person name="La Ragione R."/>
            <person name="Hildebrand F."/>
            <person name="Pallen M.J."/>
        </authorList>
    </citation>
    <scope>NUCLEOTIDE SEQUENCE</scope>
    <source>
        <strain evidence="4">B1-3475</strain>
    </source>
</reference>
<dbReference type="AlphaFoldDB" id="A0A9D9HL52"/>
<protein>
    <submittedName>
        <fullName evidence="4">PUR family DNA/RNA-binding protein</fullName>
    </submittedName>
</protein>
<evidence type="ECO:0000313" key="4">
    <source>
        <dbReference type="EMBL" id="MBO8455831.1"/>
    </source>
</evidence>
<evidence type="ECO:0000313" key="5">
    <source>
        <dbReference type="Proteomes" id="UP000823617"/>
    </source>
</evidence>
<evidence type="ECO:0000256" key="1">
    <source>
        <dbReference type="ARBA" id="ARBA00009251"/>
    </source>
</evidence>
<dbReference type="Proteomes" id="UP000823617">
    <property type="component" value="Unassembled WGS sequence"/>
</dbReference>
<evidence type="ECO:0000256" key="2">
    <source>
        <dbReference type="ARBA" id="ARBA00023125"/>
    </source>
</evidence>
<dbReference type="InterPro" id="IPR006628">
    <property type="entry name" value="PUR-bd_fam"/>
</dbReference>
<name>A0A9D9HL52_9BACT</name>
<evidence type="ECO:0000256" key="3">
    <source>
        <dbReference type="SAM" id="MobiDB-lite"/>
    </source>
</evidence>
<dbReference type="EMBL" id="JADIMK010000056">
    <property type="protein sequence ID" value="MBO8455831.1"/>
    <property type="molecule type" value="Genomic_DNA"/>
</dbReference>
<sequence>MYSEDSEAAGSVDRSGEDVYSKPIKAGKRTYFFDVKATKGNDYYLTITESKRRVEKDGRFAYDKHKIFLYKEDFEKFTEGLQEVISYIRENCLNGDTTTRENRKDESGSFSDVNFEEL</sequence>
<dbReference type="Pfam" id="PF11680">
    <property type="entry name" value="DUF3276"/>
    <property type="match status" value="1"/>
</dbReference>
<comment type="similarity">
    <text evidence="1">Belongs to the PUR DNA-binding protein family.</text>
</comment>
<dbReference type="Gene3D" id="3.10.450.700">
    <property type="match status" value="1"/>
</dbReference>